<evidence type="ECO:0000313" key="3">
    <source>
        <dbReference type="EMBL" id="MDN0012807.1"/>
    </source>
</evidence>
<accession>A0ABT7WJE6</accession>
<dbReference type="SMART" id="SM00257">
    <property type="entry name" value="LysM"/>
    <property type="match status" value="1"/>
</dbReference>
<sequence length="277" mass="29480">MHLNHVSIFLSQKMMKTIVLSTVVTLTAVVTGCASKPQVNGGVRNVQAPNYYTVRSGDTLSGIANRYGLNYLDIAALNDIAAPYRIYVNQSLRLKGSVAQRTTSTQAITQAAPIQRQSINLPAQQPVVPKPQPVVPRTQPVVPVAPVNPSSSTLASSLRWVKPSNGAVIQSFNLAGNVKGTRYGGNEGDPIFAAANGQVVYAADGLKEYGNLVLIKHIDGYITAYAHNSKMLVKSGDNVTAGQKIAEMGSSGATRVMLEFQVRLDGKPVNPTTVLPN</sequence>
<feature type="domain" description="LysM" evidence="2">
    <location>
        <begin position="50"/>
        <end position="94"/>
    </location>
</feature>
<comment type="similarity">
    <text evidence="1">Belongs to the E.coli NlpD/Haemophilus LppB family.</text>
</comment>
<evidence type="ECO:0000256" key="1">
    <source>
        <dbReference type="ARBA" id="ARBA00038420"/>
    </source>
</evidence>
<dbReference type="PANTHER" id="PTHR21666">
    <property type="entry name" value="PEPTIDASE-RELATED"/>
    <property type="match status" value="1"/>
</dbReference>
<dbReference type="InterPro" id="IPR016047">
    <property type="entry name" value="M23ase_b-sheet_dom"/>
</dbReference>
<dbReference type="InterPro" id="IPR050570">
    <property type="entry name" value="Cell_wall_metabolism_enzyme"/>
</dbReference>
<dbReference type="PROSITE" id="PS51782">
    <property type="entry name" value="LYSM"/>
    <property type="match status" value="1"/>
</dbReference>
<dbReference type="PANTHER" id="PTHR21666:SF263">
    <property type="entry name" value="MUREIN HYDROLASE ACTIVATOR NLPD"/>
    <property type="match status" value="1"/>
</dbReference>
<dbReference type="Pfam" id="PF01551">
    <property type="entry name" value="Peptidase_M23"/>
    <property type="match status" value="1"/>
</dbReference>
<dbReference type="SUPFAM" id="SSF51261">
    <property type="entry name" value="Duplicated hybrid motif"/>
    <property type="match status" value="1"/>
</dbReference>
<dbReference type="InterPro" id="IPR036779">
    <property type="entry name" value="LysM_dom_sf"/>
</dbReference>
<gene>
    <name evidence="3" type="ORF">QTA56_00970</name>
</gene>
<keyword evidence="4" id="KW-1185">Reference proteome</keyword>
<name>A0ABT7WJE6_9GAMM</name>
<dbReference type="InterPro" id="IPR018392">
    <property type="entry name" value="LysM"/>
</dbReference>
<dbReference type="RefSeq" id="WP_267979090.1">
    <property type="nucleotide sequence ID" value="NZ_JAPQKF010000001.1"/>
</dbReference>
<dbReference type="CDD" id="cd00118">
    <property type="entry name" value="LysM"/>
    <property type="match status" value="1"/>
</dbReference>
<dbReference type="Gene3D" id="3.10.350.10">
    <property type="entry name" value="LysM domain"/>
    <property type="match status" value="1"/>
</dbReference>
<dbReference type="CDD" id="cd12797">
    <property type="entry name" value="M23_peptidase"/>
    <property type="match status" value="1"/>
</dbReference>
<comment type="caution">
    <text evidence="3">The sequence shown here is derived from an EMBL/GenBank/DDBJ whole genome shotgun (WGS) entry which is preliminary data.</text>
</comment>
<dbReference type="Pfam" id="PF01476">
    <property type="entry name" value="LysM"/>
    <property type="match status" value="1"/>
</dbReference>
<dbReference type="EMBL" id="JAUDZE010000001">
    <property type="protein sequence ID" value="MDN0012807.1"/>
    <property type="molecule type" value="Genomic_DNA"/>
</dbReference>
<organism evidence="3 4">
    <name type="scientific">Acinetobacter thutiue</name>
    <dbReference type="NCBI Taxonomy" id="2998078"/>
    <lineage>
        <taxon>Bacteria</taxon>
        <taxon>Pseudomonadati</taxon>
        <taxon>Pseudomonadota</taxon>
        <taxon>Gammaproteobacteria</taxon>
        <taxon>Moraxellales</taxon>
        <taxon>Moraxellaceae</taxon>
        <taxon>Acinetobacter</taxon>
    </lineage>
</organism>
<dbReference type="InterPro" id="IPR011055">
    <property type="entry name" value="Dup_hybrid_motif"/>
</dbReference>
<evidence type="ECO:0000259" key="2">
    <source>
        <dbReference type="PROSITE" id="PS51782"/>
    </source>
</evidence>
<evidence type="ECO:0000313" key="4">
    <source>
        <dbReference type="Proteomes" id="UP001168524"/>
    </source>
</evidence>
<proteinExistence type="inferred from homology"/>
<dbReference type="Proteomes" id="UP001168524">
    <property type="component" value="Unassembled WGS sequence"/>
</dbReference>
<protein>
    <submittedName>
        <fullName evidence="3">Peptidoglycan DD-metalloendopeptidase family protein</fullName>
    </submittedName>
</protein>
<reference evidence="3" key="1">
    <citation type="submission" date="2023-06" db="EMBL/GenBank/DDBJ databases">
        <title>Two novel species of Acinetobacter isolated from motorbike repairing workshop in Vietnam.</title>
        <authorList>
            <person name="Le N.T.T."/>
        </authorList>
    </citation>
    <scope>NUCLEOTIDE SEQUENCE</scope>
    <source>
        <strain evidence="3">VNH17</strain>
    </source>
</reference>
<dbReference type="Gene3D" id="2.70.70.10">
    <property type="entry name" value="Glucose Permease (Domain IIA)"/>
    <property type="match status" value="1"/>
</dbReference>